<dbReference type="PROSITE" id="PS51163">
    <property type="entry name" value="YRDC"/>
    <property type="match status" value="1"/>
</dbReference>
<reference evidence="2 3" key="1">
    <citation type="submission" date="2015-06" db="EMBL/GenBank/DDBJ databases">
        <title>Investigation of pathophysiology for high-risk pregnancy and development of treatment modality based on it.</title>
        <authorList>
            <person name="Kim B.-C."/>
            <person name="Lim S."/>
        </authorList>
    </citation>
    <scope>NUCLEOTIDE SEQUENCE [LARGE SCALE GENOMIC DNA]</scope>
    <source>
        <strain evidence="2 3">AD1-86</strain>
    </source>
</reference>
<sequence length="206" mass="22864">MARLIPIHPVTPQARLLDQVVERLRDGELIAYPTDSGYALGCRIGAHDALEQIRTIRHTGKDHHFTVMCSEFAQLGTYVRISNPNYRLVKAHTPGPYTFIMPATKELPRRMLHPKKHTIGARIPDDVVARAIVDAFGEPLMTSSLIMPGENDVLTESWIVEDRIGHLIPAIVDGEITGMEPTSIIDLTDDVPRVLREGRGDTSAFA</sequence>
<dbReference type="RefSeq" id="WP_065247602.1">
    <property type="nucleotide sequence ID" value="NZ_CP012117.1"/>
</dbReference>
<name>A0A1B0ZH99_9MICO</name>
<dbReference type="KEGG" id="dva:DAD186_08350"/>
<dbReference type="Pfam" id="PF01300">
    <property type="entry name" value="Sua5_yciO_yrdC"/>
    <property type="match status" value="1"/>
</dbReference>
<dbReference type="STRING" id="1630135.DAD186_08350"/>
<feature type="domain" description="YrdC-like" evidence="1">
    <location>
        <begin position="14"/>
        <end position="200"/>
    </location>
</feature>
<dbReference type="Proteomes" id="UP000092596">
    <property type="component" value="Chromosome"/>
</dbReference>
<evidence type="ECO:0000313" key="2">
    <source>
        <dbReference type="EMBL" id="ANP27385.1"/>
    </source>
</evidence>
<dbReference type="Gene3D" id="3.90.870.10">
    <property type="entry name" value="DHBP synthase"/>
    <property type="match status" value="1"/>
</dbReference>
<gene>
    <name evidence="2" type="ORF">DAD186_08350</name>
</gene>
<dbReference type="AlphaFoldDB" id="A0A1B0ZH99"/>
<dbReference type="InterPro" id="IPR006070">
    <property type="entry name" value="Sua5-like_dom"/>
</dbReference>
<dbReference type="NCBIfam" id="TIGR00057">
    <property type="entry name" value="L-threonylcarbamoyladenylate synthase"/>
    <property type="match status" value="1"/>
</dbReference>
<dbReference type="InterPro" id="IPR017945">
    <property type="entry name" value="DHBP_synth_RibB-like_a/b_dom"/>
</dbReference>
<dbReference type="InterPro" id="IPR052532">
    <property type="entry name" value="SUA5_domain"/>
</dbReference>
<proteinExistence type="predicted"/>
<accession>A0A1B0ZH99</accession>
<dbReference type="SUPFAM" id="SSF55821">
    <property type="entry name" value="YrdC/RibB"/>
    <property type="match status" value="1"/>
</dbReference>
<dbReference type="PANTHER" id="PTHR42828:SF3">
    <property type="entry name" value="THREONYLCARBAMOYL-AMP SYNTHASE"/>
    <property type="match status" value="1"/>
</dbReference>
<dbReference type="PATRIC" id="fig|1630135.4.peg.837"/>
<evidence type="ECO:0000259" key="1">
    <source>
        <dbReference type="PROSITE" id="PS51163"/>
    </source>
</evidence>
<dbReference type="PANTHER" id="PTHR42828">
    <property type="entry name" value="DHBP SYNTHASE RIBB-LIKE ALPHA/BETA DOMAIN-CONTAINING PROTEIN"/>
    <property type="match status" value="1"/>
</dbReference>
<organism evidence="2 3">
    <name type="scientific">Dermabacter vaginalis</name>
    <dbReference type="NCBI Taxonomy" id="1630135"/>
    <lineage>
        <taxon>Bacteria</taxon>
        <taxon>Bacillati</taxon>
        <taxon>Actinomycetota</taxon>
        <taxon>Actinomycetes</taxon>
        <taxon>Micrococcales</taxon>
        <taxon>Dermabacteraceae</taxon>
        <taxon>Dermabacter</taxon>
    </lineage>
</organism>
<dbReference type="GO" id="GO:0003725">
    <property type="term" value="F:double-stranded RNA binding"/>
    <property type="evidence" value="ECO:0007669"/>
    <property type="project" value="InterPro"/>
</dbReference>
<protein>
    <submittedName>
        <fullName evidence="2">Sua5/YciO/YrdC/YwlC family protein</fullName>
    </submittedName>
</protein>
<evidence type="ECO:0000313" key="3">
    <source>
        <dbReference type="Proteomes" id="UP000092596"/>
    </source>
</evidence>
<dbReference type="EMBL" id="CP012117">
    <property type="protein sequence ID" value="ANP27385.1"/>
    <property type="molecule type" value="Genomic_DNA"/>
</dbReference>